<evidence type="ECO:0000313" key="1">
    <source>
        <dbReference type="EMBL" id="GBP58274.1"/>
    </source>
</evidence>
<accession>A0A4C1X7E6</accession>
<comment type="caution">
    <text evidence="1">The sequence shown here is derived from an EMBL/GenBank/DDBJ whole genome shotgun (WGS) entry which is preliminary data.</text>
</comment>
<proteinExistence type="predicted"/>
<reference evidence="1 2" key="1">
    <citation type="journal article" date="2019" name="Commun. Biol.">
        <title>The bagworm genome reveals a unique fibroin gene that provides high tensile strength.</title>
        <authorList>
            <person name="Kono N."/>
            <person name="Nakamura H."/>
            <person name="Ohtoshi R."/>
            <person name="Tomita M."/>
            <person name="Numata K."/>
            <person name="Arakawa K."/>
        </authorList>
    </citation>
    <scope>NUCLEOTIDE SEQUENCE [LARGE SCALE GENOMIC DNA]</scope>
</reference>
<protein>
    <submittedName>
        <fullName evidence="1">Uncharacterized protein</fullName>
    </submittedName>
</protein>
<evidence type="ECO:0000313" key="2">
    <source>
        <dbReference type="Proteomes" id="UP000299102"/>
    </source>
</evidence>
<dbReference type="AlphaFoldDB" id="A0A4C1X7E6"/>
<dbReference type="Proteomes" id="UP000299102">
    <property type="component" value="Unassembled WGS sequence"/>
</dbReference>
<sequence>MRRVKYRPRQKYSYNIHIINSTQTKKEVAKNELYMAVLAGRRVVRQMCGEIYEAPDIVDTSQTYDTSAITYACASVLDEFRHRYLSVDNLALTKQPTSSTSW</sequence>
<keyword evidence="2" id="KW-1185">Reference proteome</keyword>
<gene>
    <name evidence="1" type="ORF">EVAR_38339_1</name>
</gene>
<organism evidence="1 2">
    <name type="scientific">Eumeta variegata</name>
    <name type="common">Bagworm moth</name>
    <name type="synonym">Eumeta japonica</name>
    <dbReference type="NCBI Taxonomy" id="151549"/>
    <lineage>
        <taxon>Eukaryota</taxon>
        <taxon>Metazoa</taxon>
        <taxon>Ecdysozoa</taxon>
        <taxon>Arthropoda</taxon>
        <taxon>Hexapoda</taxon>
        <taxon>Insecta</taxon>
        <taxon>Pterygota</taxon>
        <taxon>Neoptera</taxon>
        <taxon>Endopterygota</taxon>
        <taxon>Lepidoptera</taxon>
        <taxon>Glossata</taxon>
        <taxon>Ditrysia</taxon>
        <taxon>Tineoidea</taxon>
        <taxon>Psychidae</taxon>
        <taxon>Oiketicinae</taxon>
        <taxon>Eumeta</taxon>
    </lineage>
</organism>
<dbReference type="EMBL" id="BGZK01000731">
    <property type="protein sequence ID" value="GBP58274.1"/>
    <property type="molecule type" value="Genomic_DNA"/>
</dbReference>
<name>A0A4C1X7E6_EUMVA</name>